<dbReference type="Pfam" id="PF00072">
    <property type="entry name" value="Response_reg"/>
    <property type="match status" value="1"/>
</dbReference>
<protein>
    <submittedName>
        <fullName evidence="4">Two component system response regulator</fullName>
    </submittedName>
</protein>
<comment type="caution">
    <text evidence="2">Lacks conserved residue(s) required for the propagation of feature annotation.</text>
</comment>
<dbReference type="EMBL" id="CP061800">
    <property type="protein sequence ID" value="QTA85141.1"/>
    <property type="molecule type" value="Genomic_DNA"/>
</dbReference>
<accession>A0A975BGS6</accession>
<dbReference type="InterPro" id="IPR050595">
    <property type="entry name" value="Bact_response_regulator"/>
</dbReference>
<dbReference type="PANTHER" id="PTHR44591:SF18">
    <property type="entry name" value="REGULATORY PROTEIN"/>
    <property type="match status" value="1"/>
</dbReference>
<keyword evidence="1" id="KW-0597">Phosphoprotein</keyword>
<dbReference type="SMART" id="SM00448">
    <property type="entry name" value="REC"/>
    <property type="match status" value="1"/>
</dbReference>
<dbReference type="RefSeq" id="WP_207681316.1">
    <property type="nucleotide sequence ID" value="NZ_CP061800.1"/>
</dbReference>
<organism evidence="4 5">
    <name type="scientific">Desulfonema magnum</name>
    <dbReference type="NCBI Taxonomy" id="45655"/>
    <lineage>
        <taxon>Bacteria</taxon>
        <taxon>Pseudomonadati</taxon>
        <taxon>Thermodesulfobacteriota</taxon>
        <taxon>Desulfobacteria</taxon>
        <taxon>Desulfobacterales</taxon>
        <taxon>Desulfococcaceae</taxon>
        <taxon>Desulfonema</taxon>
    </lineage>
</organism>
<dbReference type="PANTHER" id="PTHR44591">
    <property type="entry name" value="STRESS RESPONSE REGULATOR PROTEIN 1"/>
    <property type="match status" value="1"/>
</dbReference>
<dbReference type="GO" id="GO:0000160">
    <property type="term" value="P:phosphorelay signal transduction system"/>
    <property type="evidence" value="ECO:0007669"/>
    <property type="project" value="InterPro"/>
</dbReference>
<feature type="domain" description="Response regulatory" evidence="3">
    <location>
        <begin position="4"/>
        <end position="129"/>
    </location>
</feature>
<dbReference type="InterPro" id="IPR001789">
    <property type="entry name" value="Sig_transdc_resp-reg_receiver"/>
</dbReference>
<dbReference type="Gene3D" id="3.40.50.2300">
    <property type="match status" value="1"/>
</dbReference>
<sequence length="131" mass="15034">MKRKVLVVDDESDMVIFLSTLLDTHGFKPVIAENKSEGLRKAAEEEPACVILNAMMSDENGIDMYIRLRRDEHLKKIPVVMLSAIPQKTFFQYRKFRDGSFSQGIPEPEAYLEKPPEAEELIRQVRTLTHG</sequence>
<evidence type="ECO:0000313" key="5">
    <source>
        <dbReference type="Proteomes" id="UP000663722"/>
    </source>
</evidence>
<evidence type="ECO:0000256" key="1">
    <source>
        <dbReference type="ARBA" id="ARBA00022553"/>
    </source>
</evidence>
<evidence type="ECO:0000313" key="4">
    <source>
        <dbReference type="EMBL" id="QTA85141.1"/>
    </source>
</evidence>
<reference evidence="4" key="1">
    <citation type="journal article" date="2021" name="Microb. Physiol.">
        <title>Proteogenomic Insights into the Physiology of Marine, Sulfate-Reducing, Filamentous Desulfonema limicola and Desulfonema magnum.</title>
        <authorList>
            <person name="Schnaars V."/>
            <person name="Wohlbrand L."/>
            <person name="Scheve S."/>
            <person name="Hinrichs C."/>
            <person name="Reinhardt R."/>
            <person name="Rabus R."/>
        </authorList>
    </citation>
    <scope>NUCLEOTIDE SEQUENCE</scope>
    <source>
        <strain evidence="4">4be13</strain>
    </source>
</reference>
<dbReference type="AlphaFoldDB" id="A0A975BGS6"/>
<gene>
    <name evidence="4" type="ORF">dnm_011460</name>
</gene>
<evidence type="ECO:0000259" key="3">
    <source>
        <dbReference type="PROSITE" id="PS50110"/>
    </source>
</evidence>
<dbReference type="Proteomes" id="UP000663722">
    <property type="component" value="Chromosome"/>
</dbReference>
<dbReference type="SUPFAM" id="SSF52172">
    <property type="entry name" value="CheY-like"/>
    <property type="match status" value="1"/>
</dbReference>
<dbReference type="PROSITE" id="PS50110">
    <property type="entry name" value="RESPONSE_REGULATORY"/>
    <property type="match status" value="1"/>
</dbReference>
<proteinExistence type="predicted"/>
<name>A0A975BGS6_9BACT</name>
<keyword evidence="5" id="KW-1185">Reference proteome</keyword>
<dbReference type="KEGG" id="dmm:dnm_011460"/>
<evidence type="ECO:0000256" key="2">
    <source>
        <dbReference type="PROSITE-ProRule" id="PRU00169"/>
    </source>
</evidence>
<dbReference type="InterPro" id="IPR011006">
    <property type="entry name" value="CheY-like_superfamily"/>
</dbReference>